<dbReference type="Gene3D" id="1.10.10.10">
    <property type="entry name" value="Winged helix-like DNA-binding domain superfamily/Winged helix DNA-binding domain"/>
    <property type="match status" value="1"/>
</dbReference>
<name>A0ABS4CPB3_9ENTE</name>
<dbReference type="SUPFAM" id="SSF46894">
    <property type="entry name" value="C-terminal effector domain of the bipartite response regulators"/>
    <property type="match status" value="1"/>
</dbReference>
<keyword evidence="6" id="KW-1185">Reference proteome</keyword>
<protein>
    <submittedName>
        <fullName evidence="5">Response regulator transcription factor</fullName>
    </submittedName>
</protein>
<evidence type="ECO:0000313" key="6">
    <source>
        <dbReference type="Proteomes" id="UP000673375"/>
    </source>
</evidence>
<keyword evidence="3" id="KW-0804">Transcription</keyword>
<dbReference type="Pfam" id="PF00486">
    <property type="entry name" value="Trans_reg_C"/>
    <property type="match status" value="1"/>
</dbReference>
<proteinExistence type="predicted"/>
<evidence type="ECO:0000256" key="3">
    <source>
        <dbReference type="ARBA" id="ARBA00023163"/>
    </source>
</evidence>
<reference evidence="5 6" key="1">
    <citation type="submission" date="2020-12" db="EMBL/GenBank/DDBJ databases">
        <title>Vagococcus allomyrinae sp. nov. and Enterococcus lavae sp. nov., isolated from the larvae of Allomyrina dichotoma.</title>
        <authorList>
            <person name="Lee S.D."/>
        </authorList>
    </citation>
    <scope>NUCLEOTIDE SEQUENCE [LARGE SCALE GENOMIC DNA]</scope>
    <source>
        <strain evidence="5 6">BWM-S5</strain>
    </source>
</reference>
<dbReference type="SMART" id="SM00862">
    <property type="entry name" value="Trans_reg_C"/>
    <property type="match status" value="1"/>
</dbReference>
<dbReference type="InterPro" id="IPR001867">
    <property type="entry name" value="OmpR/PhoB-type_DNA-bd"/>
</dbReference>
<organism evidence="5 6">
    <name type="scientific">Enterococcus larvae</name>
    <dbReference type="NCBI Taxonomy" id="2794352"/>
    <lineage>
        <taxon>Bacteria</taxon>
        <taxon>Bacillati</taxon>
        <taxon>Bacillota</taxon>
        <taxon>Bacilli</taxon>
        <taxon>Lactobacillales</taxon>
        <taxon>Enterococcaceae</taxon>
        <taxon>Enterococcus</taxon>
    </lineage>
</organism>
<evidence type="ECO:0000256" key="1">
    <source>
        <dbReference type="ARBA" id="ARBA00023015"/>
    </source>
</evidence>
<accession>A0ABS4CPB3</accession>
<evidence type="ECO:0000256" key="2">
    <source>
        <dbReference type="ARBA" id="ARBA00023125"/>
    </source>
</evidence>
<gene>
    <name evidence="5" type="ORF">I6N96_17630</name>
</gene>
<comment type="caution">
    <text evidence="5">The sequence shown here is derived from an EMBL/GenBank/DDBJ whole genome shotgun (WGS) entry which is preliminary data.</text>
</comment>
<keyword evidence="2" id="KW-0238">DNA-binding</keyword>
<keyword evidence="1" id="KW-0805">Transcription regulation</keyword>
<dbReference type="RefSeq" id="WP_209558889.1">
    <property type="nucleotide sequence ID" value="NZ_JAEDXU010000012.1"/>
</dbReference>
<dbReference type="EMBL" id="JAEDXU010000012">
    <property type="protein sequence ID" value="MBP1048117.1"/>
    <property type="molecule type" value="Genomic_DNA"/>
</dbReference>
<dbReference type="InterPro" id="IPR036388">
    <property type="entry name" value="WH-like_DNA-bd_sf"/>
</dbReference>
<evidence type="ECO:0000313" key="5">
    <source>
        <dbReference type="EMBL" id="MBP1048117.1"/>
    </source>
</evidence>
<dbReference type="Proteomes" id="UP000673375">
    <property type="component" value="Unassembled WGS sequence"/>
</dbReference>
<dbReference type="InterPro" id="IPR016032">
    <property type="entry name" value="Sig_transdc_resp-reg_C-effctor"/>
</dbReference>
<evidence type="ECO:0000259" key="4">
    <source>
        <dbReference type="SMART" id="SM00862"/>
    </source>
</evidence>
<feature type="domain" description="OmpR/PhoB-type" evidence="4">
    <location>
        <begin position="153"/>
        <end position="228"/>
    </location>
</feature>
<sequence>MSTVSVINVSGEIEQSYIEELEKNEHNVRSVASDDIDSAIEKTDIIIIYNEIQQNMSEVCRLILKIREEADSSLWVFSKKNSETDRILYLQLGANNNIDGECPPEELQLIVKNEAALKSVTSGFVKDRIQTENSIGSKVQLNAKNQSVLSSDGREIELTKLEYKMMEILNSTDETVGYKELYTQLWSSYQKHSKARIANLVFHLRTKFQENGVLDIDIKTVRSQGYRLITW</sequence>